<protein>
    <recommendedName>
        <fullName evidence="5">Enolase N-terminal domain-containing protein</fullName>
    </recommendedName>
</protein>
<keyword evidence="7" id="KW-1185">Reference proteome</keyword>
<dbReference type="GO" id="GO:0000015">
    <property type="term" value="C:phosphopyruvate hydratase complex"/>
    <property type="evidence" value="ECO:0007669"/>
    <property type="project" value="InterPro"/>
</dbReference>
<dbReference type="Gene3D" id="3.30.390.10">
    <property type="entry name" value="Enolase-like, N-terminal domain"/>
    <property type="match status" value="1"/>
</dbReference>
<comment type="cofactor">
    <cofactor evidence="1">
        <name>Mg(2+)</name>
        <dbReference type="ChEBI" id="CHEBI:18420"/>
    </cofactor>
</comment>
<dbReference type="AlphaFoldDB" id="A0A8D2HMT0"/>
<dbReference type="SUPFAM" id="SSF54826">
    <property type="entry name" value="Enolase N-terminal domain-like"/>
    <property type="match status" value="1"/>
</dbReference>
<reference evidence="6" key="2">
    <citation type="submission" date="2025-09" db="UniProtKB">
        <authorList>
            <consortium name="Ensembl"/>
        </authorList>
    </citation>
    <scope>IDENTIFICATION</scope>
</reference>
<evidence type="ECO:0000313" key="6">
    <source>
        <dbReference type="Ensembl" id="ENSUPAP00010016052.1"/>
    </source>
</evidence>
<dbReference type="Proteomes" id="UP000694417">
    <property type="component" value="Unplaced"/>
</dbReference>
<dbReference type="PANTHER" id="PTHR11902:SF12">
    <property type="entry name" value="ALPHA-ENOLASE"/>
    <property type="match status" value="1"/>
</dbReference>
<evidence type="ECO:0000256" key="4">
    <source>
        <dbReference type="ARBA" id="ARBA00048333"/>
    </source>
</evidence>
<dbReference type="GO" id="GO:0006096">
    <property type="term" value="P:glycolytic process"/>
    <property type="evidence" value="ECO:0007669"/>
    <property type="project" value="InterPro"/>
</dbReference>
<keyword evidence="3" id="KW-0460">Magnesium</keyword>
<keyword evidence="2" id="KW-0479">Metal-binding</keyword>
<dbReference type="Pfam" id="PF03952">
    <property type="entry name" value="Enolase_N"/>
    <property type="match status" value="1"/>
</dbReference>
<dbReference type="GO" id="GO:0000287">
    <property type="term" value="F:magnesium ion binding"/>
    <property type="evidence" value="ECO:0007669"/>
    <property type="project" value="InterPro"/>
</dbReference>
<dbReference type="SMART" id="SM01193">
    <property type="entry name" value="Enolase_N"/>
    <property type="match status" value="1"/>
</dbReference>
<evidence type="ECO:0000256" key="3">
    <source>
        <dbReference type="ARBA" id="ARBA00022842"/>
    </source>
</evidence>
<dbReference type="InterPro" id="IPR020811">
    <property type="entry name" value="Enolase_N"/>
</dbReference>
<sequence>MSILKIHAREIFDSRGNLTVEVDLCTLKGLFRAAVPSGASIGIYEALELQDNDKTRYMEKGTQRNKIRNEKE</sequence>
<evidence type="ECO:0000313" key="7">
    <source>
        <dbReference type="Proteomes" id="UP000694417"/>
    </source>
</evidence>
<feature type="domain" description="Enolase N-terminal" evidence="5">
    <location>
        <begin position="3"/>
        <end position="69"/>
    </location>
</feature>
<dbReference type="GeneTree" id="ENSGT00950000182805"/>
<dbReference type="InterPro" id="IPR029017">
    <property type="entry name" value="Enolase-like_N"/>
</dbReference>
<dbReference type="PANTHER" id="PTHR11902">
    <property type="entry name" value="ENOLASE"/>
    <property type="match status" value="1"/>
</dbReference>
<dbReference type="GO" id="GO:0004634">
    <property type="term" value="F:phosphopyruvate hydratase activity"/>
    <property type="evidence" value="ECO:0007669"/>
    <property type="project" value="UniProtKB-EC"/>
</dbReference>
<name>A0A8D2HMT0_UROPR</name>
<comment type="catalytic activity">
    <reaction evidence="4">
        <text>(2R)-2-phosphoglycerate = phosphoenolpyruvate + H2O</text>
        <dbReference type="Rhea" id="RHEA:10164"/>
        <dbReference type="ChEBI" id="CHEBI:15377"/>
        <dbReference type="ChEBI" id="CHEBI:58289"/>
        <dbReference type="ChEBI" id="CHEBI:58702"/>
        <dbReference type="EC" id="4.2.1.11"/>
    </reaction>
</comment>
<evidence type="ECO:0000259" key="5">
    <source>
        <dbReference type="SMART" id="SM01193"/>
    </source>
</evidence>
<dbReference type="Ensembl" id="ENSUPAT00010018315.1">
    <property type="protein sequence ID" value="ENSUPAP00010016052.1"/>
    <property type="gene ID" value="ENSUPAG00010012829.1"/>
</dbReference>
<organism evidence="6 7">
    <name type="scientific">Urocitellus parryii</name>
    <name type="common">Arctic ground squirrel</name>
    <name type="synonym">Spermophilus parryii</name>
    <dbReference type="NCBI Taxonomy" id="9999"/>
    <lineage>
        <taxon>Eukaryota</taxon>
        <taxon>Metazoa</taxon>
        <taxon>Chordata</taxon>
        <taxon>Craniata</taxon>
        <taxon>Vertebrata</taxon>
        <taxon>Euteleostomi</taxon>
        <taxon>Mammalia</taxon>
        <taxon>Eutheria</taxon>
        <taxon>Euarchontoglires</taxon>
        <taxon>Glires</taxon>
        <taxon>Rodentia</taxon>
        <taxon>Sciuromorpha</taxon>
        <taxon>Sciuridae</taxon>
        <taxon>Xerinae</taxon>
        <taxon>Marmotini</taxon>
        <taxon>Urocitellus</taxon>
    </lineage>
</organism>
<proteinExistence type="predicted"/>
<accession>A0A8D2HMT0</accession>
<dbReference type="InterPro" id="IPR000941">
    <property type="entry name" value="Enolase"/>
</dbReference>
<evidence type="ECO:0000256" key="2">
    <source>
        <dbReference type="ARBA" id="ARBA00022723"/>
    </source>
</evidence>
<evidence type="ECO:0000256" key="1">
    <source>
        <dbReference type="ARBA" id="ARBA00001946"/>
    </source>
</evidence>
<reference evidence="6" key="1">
    <citation type="submission" date="2025-08" db="UniProtKB">
        <authorList>
            <consortium name="Ensembl"/>
        </authorList>
    </citation>
    <scope>IDENTIFICATION</scope>
</reference>